<dbReference type="Gene3D" id="3.40.50.10140">
    <property type="entry name" value="Toll/interleukin-1 receptor homology (TIR) domain"/>
    <property type="match status" value="1"/>
</dbReference>
<evidence type="ECO:0000313" key="3">
    <source>
        <dbReference type="Proteomes" id="UP000012589"/>
    </source>
</evidence>
<dbReference type="SUPFAM" id="SSF52540">
    <property type="entry name" value="P-loop containing nucleoside triphosphate hydrolases"/>
    <property type="match status" value="1"/>
</dbReference>
<dbReference type="OrthoDB" id="5149141at2"/>
<reference evidence="2 3" key="1">
    <citation type="journal article" date="2014" name="Genome Announc.">
        <title>Draft genome sequences of the altered schaedler flora, a defined bacterial community from gnotobiotic mice.</title>
        <authorList>
            <person name="Wannemuehler M.J."/>
            <person name="Overstreet A.M."/>
            <person name="Ward D.V."/>
            <person name="Phillips G.J."/>
        </authorList>
    </citation>
    <scope>NUCLEOTIDE SEQUENCE [LARGE SCALE GENOMIC DNA]</scope>
    <source>
        <strain evidence="2 3">ASF492</strain>
    </source>
</reference>
<name>N2AE64_9FIRM</name>
<dbReference type="InterPro" id="IPR035897">
    <property type="entry name" value="Toll_tir_struct_dom_sf"/>
</dbReference>
<dbReference type="InterPro" id="IPR013568">
    <property type="entry name" value="SEFIR_dom"/>
</dbReference>
<dbReference type="Proteomes" id="UP000012589">
    <property type="component" value="Unassembled WGS sequence"/>
</dbReference>
<proteinExistence type="predicted"/>
<dbReference type="EMBL" id="AQFT01000092">
    <property type="protein sequence ID" value="EMZ24758.1"/>
    <property type="molecule type" value="Genomic_DNA"/>
</dbReference>
<dbReference type="PROSITE" id="PS51534">
    <property type="entry name" value="SEFIR"/>
    <property type="match status" value="1"/>
</dbReference>
<sequence>MVFVSHAWINGKPDERVLKLVAKLRESGFEACCDVMFAGDRTSIHFKQMMAENMQKSEKIIVVLSEEYKRKADLFEGGVGVEYKYILEDIDINTKKYILVSLKTDLSEIEIPDALRGREIICLGKDFDKLFYKLEDIREYQFPEVNHRKKIVTSKKVFGFQDYAYISESSIQLVKNRAQEYAEKWNENMFLNDFNEWDENYGVNVKLKDVYIDEHLPHFVWRNNRKTSKNMDELISKYIVKKKRNEMLLILGQPGIGKSTLITWITIKYKQNIEDLLVYQFAADLKNVNWYSQDISENILEILNLSSNELSDKTLILDGFDEISIGYFV</sequence>
<dbReference type="HOGENOM" id="CLU_843976_0_0_9"/>
<dbReference type="SUPFAM" id="SSF52200">
    <property type="entry name" value="Toll/Interleukin receptor TIR domain"/>
    <property type="match status" value="1"/>
</dbReference>
<dbReference type="Pfam" id="PF13676">
    <property type="entry name" value="TIR_2"/>
    <property type="match status" value="1"/>
</dbReference>
<dbReference type="STRING" id="1235802.C823_03062"/>
<dbReference type="InterPro" id="IPR027417">
    <property type="entry name" value="P-loop_NTPase"/>
</dbReference>
<organism evidence="2 3">
    <name type="scientific">Eubacterium plexicaudatum ASF492</name>
    <dbReference type="NCBI Taxonomy" id="1235802"/>
    <lineage>
        <taxon>Bacteria</taxon>
        <taxon>Bacillati</taxon>
        <taxon>Bacillota</taxon>
        <taxon>Clostridia</taxon>
        <taxon>Eubacteriales</taxon>
        <taxon>Eubacteriaceae</taxon>
        <taxon>Eubacterium</taxon>
    </lineage>
</organism>
<evidence type="ECO:0000259" key="1">
    <source>
        <dbReference type="PROSITE" id="PS51534"/>
    </source>
</evidence>
<dbReference type="InterPro" id="IPR000157">
    <property type="entry name" value="TIR_dom"/>
</dbReference>
<gene>
    <name evidence="2" type="ORF">C823_03062</name>
</gene>
<comment type="caution">
    <text evidence="2">The sequence shown here is derived from an EMBL/GenBank/DDBJ whole genome shotgun (WGS) entry which is preliminary data.</text>
</comment>
<keyword evidence="3" id="KW-1185">Reference proteome</keyword>
<dbReference type="GO" id="GO:0007165">
    <property type="term" value="P:signal transduction"/>
    <property type="evidence" value="ECO:0007669"/>
    <property type="project" value="InterPro"/>
</dbReference>
<feature type="domain" description="SEFIR" evidence="1">
    <location>
        <begin position="1"/>
        <end position="132"/>
    </location>
</feature>
<dbReference type="eggNOG" id="ENOG5032WCX">
    <property type="taxonomic scope" value="Bacteria"/>
</dbReference>
<dbReference type="Gene3D" id="3.40.50.300">
    <property type="entry name" value="P-loop containing nucleotide triphosphate hydrolases"/>
    <property type="match status" value="1"/>
</dbReference>
<evidence type="ECO:0000313" key="2">
    <source>
        <dbReference type="EMBL" id="EMZ24758.1"/>
    </source>
</evidence>
<protein>
    <recommendedName>
        <fullName evidence="1">SEFIR domain-containing protein</fullName>
    </recommendedName>
</protein>
<dbReference type="AlphaFoldDB" id="N2AE64"/>
<accession>N2AE64</accession>
<dbReference type="PATRIC" id="fig|1235802.3.peg.3242"/>